<comment type="similarity">
    <text evidence="2">Belongs to the methyl-accepting chemotaxis (MCP) protein family.</text>
</comment>
<dbReference type="KEGG" id="dmm:dnm_068170"/>
<dbReference type="SUPFAM" id="SSF58104">
    <property type="entry name" value="Methyl-accepting chemotaxis protein (MCP) signaling domain"/>
    <property type="match status" value="1"/>
</dbReference>
<reference evidence="8" key="1">
    <citation type="journal article" date="2021" name="Microb. Physiol.">
        <title>Proteogenomic Insights into the Physiology of Marine, Sulfate-Reducing, Filamentous Desulfonema limicola and Desulfonema magnum.</title>
        <authorList>
            <person name="Schnaars V."/>
            <person name="Wohlbrand L."/>
            <person name="Scheve S."/>
            <person name="Hinrichs C."/>
            <person name="Reinhardt R."/>
            <person name="Rabus R."/>
        </authorList>
    </citation>
    <scope>NUCLEOTIDE SEQUENCE</scope>
    <source>
        <strain evidence="8">4be13</strain>
    </source>
</reference>
<dbReference type="CDD" id="cd12913">
    <property type="entry name" value="PDC1_MCP_like"/>
    <property type="match status" value="1"/>
</dbReference>
<keyword evidence="6" id="KW-0812">Transmembrane</keyword>
<gene>
    <name evidence="8" type="ORF">dnm_068170</name>
</gene>
<evidence type="ECO:0000256" key="5">
    <source>
        <dbReference type="SAM" id="MobiDB-lite"/>
    </source>
</evidence>
<keyword evidence="6" id="KW-1133">Transmembrane helix</keyword>
<dbReference type="Proteomes" id="UP000663722">
    <property type="component" value="Chromosome"/>
</dbReference>
<feature type="coiled-coil region" evidence="4">
    <location>
        <begin position="433"/>
        <end position="460"/>
    </location>
</feature>
<dbReference type="InterPro" id="IPR051310">
    <property type="entry name" value="MCP_chemotaxis"/>
</dbReference>
<dbReference type="PANTHER" id="PTHR43531">
    <property type="entry name" value="PROTEIN ICFG"/>
    <property type="match status" value="1"/>
</dbReference>
<dbReference type="GO" id="GO:0006935">
    <property type="term" value="P:chemotaxis"/>
    <property type="evidence" value="ECO:0007669"/>
    <property type="project" value="UniProtKB-KW"/>
</dbReference>
<accession>A0A975BSC8</accession>
<dbReference type="GO" id="GO:0004888">
    <property type="term" value="F:transmembrane signaling receptor activity"/>
    <property type="evidence" value="ECO:0007669"/>
    <property type="project" value="TreeGrafter"/>
</dbReference>
<dbReference type="SMART" id="SM00283">
    <property type="entry name" value="MA"/>
    <property type="match status" value="1"/>
</dbReference>
<dbReference type="PANTHER" id="PTHR43531:SF11">
    <property type="entry name" value="METHYL-ACCEPTING CHEMOTAXIS PROTEIN 3"/>
    <property type="match status" value="1"/>
</dbReference>
<protein>
    <submittedName>
        <fullName evidence="8">Methyl-accepting chemotaxis protein domain-containing protein, double Cache domain-containing</fullName>
    </submittedName>
</protein>
<dbReference type="InterPro" id="IPR004089">
    <property type="entry name" value="MCPsignal_dom"/>
</dbReference>
<keyword evidence="9" id="KW-1185">Reference proteome</keyword>
<dbReference type="EMBL" id="CP061800">
    <property type="protein sequence ID" value="QTA90756.1"/>
    <property type="molecule type" value="Genomic_DNA"/>
</dbReference>
<dbReference type="PROSITE" id="PS50111">
    <property type="entry name" value="CHEMOTAXIS_TRANSDUC_2"/>
    <property type="match status" value="1"/>
</dbReference>
<dbReference type="Pfam" id="PF00015">
    <property type="entry name" value="MCPsignal"/>
    <property type="match status" value="1"/>
</dbReference>
<name>A0A975BSC8_9BACT</name>
<evidence type="ECO:0000256" key="6">
    <source>
        <dbReference type="SAM" id="Phobius"/>
    </source>
</evidence>
<evidence type="ECO:0000256" key="2">
    <source>
        <dbReference type="ARBA" id="ARBA00029447"/>
    </source>
</evidence>
<dbReference type="Gene3D" id="3.30.450.20">
    <property type="entry name" value="PAS domain"/>
    <property type="match status" value="2"/>
</dbReference>
<dbReference type="Gene3D" id="1.10.287.950">
    <property type="entry name" value="Methyl-accepting chemotaxis protein"/>
    <property type="match status" value="1"/>
</dbReference>
<keyword evidence="6" id="KW-0472">Membrane</keyword>
<organism evidence="8 9">
    <name type="scientific">Desulfonema magnum</name>
    <dbReference type="NCBI Taxonomy" id="45655"/>
    <lineage>
        <taxon>Bacteria</taxon>
        <taxon>Pseudomonadati</taxon>
        <taxon>Thermodesulfobacteriota</taxon>
        <taxon>Desulfobacteria</taxon>
        <taxon>Desulfobacterales</taxon>
        <taxon>Desulfococcaceae</taxon>
        <taxon>Desulfonema</taxon>
    </lineage>
</organism>
<dbReference type="GO" id="GO:0007165">
    <property type="term" value="P:signal transduction"/>
    <property type="evidence" value="ECO:0007669"/>
    <property type="project" value="UniProtKB-KW"/>
</dbReference>
<evidence type="ECO:0000256" key="1">
    <source>
        <dbReference type="ARBA" id="ARBA00022500"/>
    </source>
</evidence>
<keyword evidence="4" id="KW-0175">Coiled coil</keyword>
<evidence type="ECO:0000313" key="9">
    <source>
        <dbReference type="Proteomes" id="UP000663722"/>
    </source>
</evidence>
<dbReference type="Pfam" id="PF22673">
    <property type="entry name" value="MCP-like_PDC_1"/>
    <property type="match status" value="1"/>
</dbReference>
<dbReference type="GO" id="GO:0005886">
    <property type="term" value="C:plasma membrane"/>
    <property type="evidence" value="ECO:0007669"/>
    <property type="project" value="TreeGrafter"/>
</dbReference>
<dbReference type="AlphaFoldDB" id="A0A975BSC8"/>
<evidence type="ECO:0000313" key="8">
    <source>
        <dbReference type="EMBL" id="QTA90756.1"/>
    </source>
</evidence>
<keyword evidence="1" id="KW-0145">Chemotaxis</keyword>
<feature type="domain" description="Methyl-accepting transducer" evidence="7">
    <location>
        <begin position="376"/>
        <end position="605"/>
    </location>
</feature>
<feature type="transmembrane region" description="Helical" evidence="6">
    <location>
        <begin position="12"/>
        <end position="31"/>
    </location>
</feature>
<dbReference type="RefSeq" id="WP_246556050.1">
    <property type="nucleotide sequence ID" value="NZ_CP061800.1"/>
</dbReference>
<sequence>MELKSLQMKLTFSAGICLLVTAAIIITYSAIAMKHRAEITREEAVRDAQKYTGATARQYAKHIKAELGVIFEAARTLSKVFSGIKDENIGLELSRDEANSILKTVLIRNPKFAAVFTCWEPDAFDGKDQGYINEKGHDQTGRFIPYWTRDKNGRINVVPLPDYEKTGAYGNYYLLPKKTKKECILDPYLFPIQGKPTLIISMIVPIIVDEIFYGIVGIDLSVDILQKAVDVGMEKLFYDDAVQILVISHNGTLAAVTDRPELMGKHMKSIHKKCFEKDMRNIKANKEQIEIMGDHLSLFSPLRLGNTSTPWSVNVIMPMEKVIQGAERRTYLSIQTIWKTIKISILCVIIALVSLWFVIRKIVTPIREIIKALSEIANQVASASDQVSSASQEVSGGSSEQAASVEETSSSLEEISSMTRQNANNANHTNTLMKEASQVVRQVNKSMAELTESMKDISQASEETSKIIKTIDEIAFQTNLLALNAAIEAARAGEAGAGFAVVAEEVRTLAIRSAEAAKNTATLIEGTVRQVKDGASIVTKADEVFIRLIEITQKVKKLIEEISAASQEQARGTDQMNKAVNEMDKVTQQNAANAEESASASEELREQAGQMKGFVEELIAIVGGERTYDSRVTRTSARKKIPDIQAGIRDRSTLVVSATREKTVMLHSKKVKPEQLIPLSDKDFEDF</sequence>
<keyword evidence="3" id="KW-0807">Transducer</keyword>
<feature type="region of interest" description="Disordered" evidence="5">
    <location>
        <begin position="391"/>
        <end position="415"/>
    </location>
</feature>
<evidence type="ECO:0000256" key="4">
    <source>
        <dbReference type="SAM" id="Coils"/>
    </source>
</evidence>
<feature type="transmembrane region" description="Helical" evidence="6">
    <location>
        <begin position="337"/>
        <end position="359"/>
    </location>
</feature>
<proteinExistence type="inferred from homology"/>
<evidence type="ECO:0000256" key="3">
    <source>
        <dbReference type="PROSITE-ProRule" id="PRU00284"/>
    </source>
</evidence>
<evidence type="ECO:0000259" key="7">
    <source>
        <dbReference type="PROSITE" id="PS50111"/>
    </source>
</evidence>